<evidence type="ECO:0000256" key="2">
    <source>
        <dbReference type="ARBA" id="ARBA00023128"/>
    </source>
</evidence>
<dbReference type="InterPro" id="IPR020373">
    <property type="entry name" value="Kgd4/YMR-31"/>
</dbReference>
<protein>
    <submittedName>
        <fullName evidence="5">Uncharacterized protein LOC112689351</fullName>
    </submittedName>
</protein>
<gene>
    <name evidence="5" type="primary">LOC112689351</name>
</gene>
<sequence length="75" mass="8398">MNTRVLVRFYQTVKPHQPSIRFRYGIPEINKPESTSSTSATGLVQTLEHTQLPLKFKRPTLDDAEINAINSGGAE</sequence>
<evidence type="ECO:0000313" key="4">
    <source>
        <dbReference type="Proteomes" id="UP000694846"/>
    </source>
</evidence>
<dbReference type="Proteomes" id="UP000694846">
    <property type="component" value="Unplaced"/>
</dbReference>
<dbReference type="Pfam" id="PF10937">
    <property type="entry name" value="Kgd4-YMR31"/>
    <property type="match status" value="1"/>
</dbReference>
<organism evidence="4 5">
    <name type="scientific">Sipha flava</name>
    <name type="common">yellow sugarcane aphid</name>
    <dbReference type="NCBI Taxonomy" id="143950"/>
    <lineage>
        <taxon>Eukaryota</taxon>
        <taxon>Metazoa</taxon>
        <taxon>Ecdysozoa</taxon>
        <taxon>Arthropoda</taxon>
        <taxon>Hexapoda</taxon>
        <taxon>Insecta</taxon>
        <taxon>Pterygota</taxon>
        <taxon>Neoptera</taxon>
        <taxon>Paraneoptera</taxon>
        <taxon>Hemiptera</taxon>
        <taxon>Sternorrhyncha</taxon>
        <taxon>Aphidomorpha</taxon>
        <taxon>Aphidoidea</taxon>
        <taxon>Aphididae</taxon>
        <taxon>Sipha</taxon>
    </lineage>
</organism>
<comment type="subcellular location">
    <subcellularLocation>
        <location evidence="1">Mitochondrion</location>
    </subcellularLocation>
</comment>
<evidence type="ECO:0000313" key="5">
    <source>
        <dbReference type="RefSeq" id="XP_025418806.1"/>
    </source>
</evidence>
<proteinExistence type="inferred from homology"/>
<dbReference type="RefSeq" id="XP_025418806.1">
    <property type="nucleotide sequence ID" value="XM_025563021.1"/>
</dbReference>
<accession>A0A8B8G882</accession>
<comment type="similarity">
    <text evidence="3">Belongs to the alpha-ketoglutarate dehydrogenase component 4 family.</text>
</comment>
<keyword evidence="4" id="KW-1185">Reference proteome</keyword>
<keyword evidence="2" id="KW-0496">Mitochondrion</keyword>
<dbReference type="OrthoDB" id="2116030at2759"/>
<dbReference type="GO" id="GO:0006103">
    <property type="term" value="P:2-oxoglutarate metabolic process"/>
    <property type="evidence" value="ECO:0007669"/>
    <property type="project" value="InterPro"/>
</dbReference>
<dbReference type="GeneID" id="112689351"/>
<evidence type="ECO:0000256" key="3">
    <source>
        <dbReference type="ARBA" id="ARBA00043970"/>
    </source>
</evidence>
<name>A0A8B8G882_9HEMI</name>
<evidence type="ECO:0000256" key="1">
    <source>
        <dbReference type="ARBA" id="ARBA00004173"/>
    </source>
</evidence>
<reference evidence="5" key="1">
    <citation type="submission" date="2025-08" db="UniProtKB">
        <authorList>
            <consortium name="RefSeq"/>
        </authorList>
    </citation>
    <scope>IDENTIFICATION</scope>
    <source>
        <tissue evidence="5">Whole body</tissue>
    </source>
</reference>
<dbReference type="GO" id="GO:0005739">
    <property type="term" value="C:mitochondrion"/>
    <property type="evidence" value="ECO:0007669"/>
    <property type="project" value="UniProtKB-SubCell"/>
</dbReference>
<dbReference type="AlphaFoldDB" id="A0A8B8G882"/>